<sequence>MTLKQIFNDQYYGKNEELAEGDQEKPIFSDMDDSDDETNSSDYDNFPISTAANSASNVEQSKSNSNENGNAQNGGGTSTRVKEESRRKRKRNSRFREAVQRKKPLFDPKAKTFEEYFNEYYALDYEDIIGDKLTRFKYRQVVPNDFGLSVGEILSADDRQLNAWASLKKATGYRSEHEELVEKKRYERKAADVKKKEKIFSTDFGGKRSKKHKEEEVAEDGLDEAHSSGGVMQEK</sequence>
<dbReference type="EMBL" id="UYYB01024066">
    <property type="protein sequence ID" value="VDM72170.1"/>
    <property type="molecule type" value="Genomic_DNA"/>
</dbReference>
<gene>
    <name evidence="5" type="ORF">SVUK_LOCUS7168</name>
</gene>
<dbReference type="GO" id="GO:0030686">
    <property type="term" value="C:90S preribosome"/>
    <property type="evidence" value="ECO:0007669"/>
    <property type="project" value="TreeGrafter"/>
</dbReference>
<evidence type="ECO:0000313" key="5">
    <source>
        <dbReference type="EMBL" id="VDM72170.1"/>
    </source>
</evidence>
<dbReference type="Proteomes" id="UP000270094">
    <property type="component" value="Unassembled WGS sequence"/>
</dbReference>
<dbReference type="InterPro" id="IPR024626">
    <property type="entry name" value="Kri1-like_C"/>
</dbReference>
<organism evidence="5 6">
    <name type="scientific">Strongylus vulgaris</name>
    <name type="common">Blood worm</name>
    <dbReference type="NCBI Taxonomy" id="40348"/>
    <lineage>
        <taxon>Eukaryota</taxon>
        <taxon>Metazoa</taxon>
        <taxon>Ecdysozoa</taxon>
        <taxon>Nematoda</taxon>
        <taxon>Chromadorea</taxon>
        <taxon>Rhabditida</taxon>
        <taxon>Rhabditina</taxon>
        <taxon>Rhabditomorpha</taxon>
        <taxon>Strongyloidea</taxon>
        <taxon>Strongylidae</taxon>
        <taxon>Strongylus</taxon>
    </lineage>
</organism>
<evidence type="ECO:0000256" key="2">
    <source>
        <dbReference type="ARBA" id="ARBA00017294"/>
    </source>
</evidence>
<proteinExistence type="inferred from homology"/>
<evidence type="ECO:0000259" key="4">
    <source>
        <dbReference type="Pfam" id="PF12936"/>
    </source>
</evidence>
<dbReference type="AlphaFoldDB" id="A0A3P7IGS6"/>
<dbReference type="PANTHER" id="PTHR14490:SF5">
    <property type="entry name" value="PROTEIN KRI1 HOMOLOG"/>
    <property type="match status" value="1"/>
</dbReference>
<feature type="region of interest" description="Disordered" evidence="3">
    <location>
        <begin position="1"/>
        <end position="101"/>
    </location>
</feature>
<keyword evidence="6" id="KW-1185">Reference proteome</keyword>
<feature type="compositionally biased region" description="Acidic residues" evidence="3">
    <location>
        <begin position="30"/>
        <end position="39"/>
    </location>
</feature>
<dbReference type="InterPro" id="IPR018034">
    <property type="entry name" value="Kri1"/>
</dbReference>
<dbReference type="PANTHER" id="PTHR14490">
    <property type="entry name" value="ZINC FINGER, ZZ TYPE"/>
    <property type="match status" value="1"/>
</dbReference>
<protein>
    <recommendedName>
        <fullName evidence="2">Protein KRI1 homolog</fullName>
    </recommendedName>
</protein>
<feature type="compositionally biased region" description="Basic and acidic residues" evidence="3">
    <location>
        <begin position="14"/>
        <end position="27"/>
    </location>
</feature>
<evidence type="ECO:0000256" key="1">
    <source>
        <dbReference type="ARBA" id="ARBA00007473"/>
    </source>
</evidence>
<name>A0A3P7IGS6_STRVU</name>
<feature type="non-terminal residue" evidence="5">
    <location>
        <position position="235"/>
    </location>
</feature>
<evidence type="ECO:0000313" key="6">
    <source>
        <dbReference type="Proteomes" id="UP000270094"/>
    </source>
</evidence>
<dbReference type="OrthoDB" id="10252032at2759"/>
<dbReference type="GO" id="GO:0000447">
    <property type="term" value="P:endonucleolytic cleavage in ITS1 to separate SSU-rRNA from 5.8S rRNA and LSU-rRNA from tricistronic rRNA transcript (SSU-rRNA, 5.8S rRNA, LSU-rRNA)"/>
    <property type="evidence" value="ECO:0007669"/>
    <property type="project" value="TreeGrafter"/>
</dbReference>
<feature type="domain" description="Kri1-like C-terminal" evidence="4">
    <location>
        <begin position="111"/>
        <end position="198"/>
    </location>
</feature>
<comment type="similarity">
    <text evidence="1">Belongs to the KRI1 family.</text>
</comment>
<feature type="region of interest" description="Disordered" evidence="3">
    <location>
        <begin position="204"/>
        <end position="235"/>
    </location>
</feature>
<evidence type="ECO:0000256" key="3">
    <source>
        <dbReference type="SAM" id="MobiDB-lite"/>
    </source>
</evidence>
<accession>A0A3P7IGS6</accession>
<dbReference type="Pfam" id="PF12936">
    <property type="entry name" value="Kri1_C"/>
    <property type="match status" value="1"/>
</dbReference>
<feature type="compositionally biased region" description="Polar residues" evidence="3">
    <location>
        <begin position="40"/>
        <end position="71"/>
    </location>
</feature>
<reference evidence="5 6" key="1">
    <citation type="submission" date="2018-11" db="EMBL/GenBank/DDBJ databases">
        <authorList>
            <consortium name="Pathogen Informatics"/>
        </authorList>
    </citation>
    <scope>NUCLEOTIDE SEQUENCE [LARGE SCALE GENOMIC DNA]</scope>
</reference>
<dbReference type="GO" id="GO:0005730">
    <property type="term" value="C:nucleolus"/>
    <property type="evidence" value="ECO:0007669"/>
    <property type="project" value="TreeGrafter"/>
</dbReference>